<dbReference type="SUPFAM" id="SSF55608">
    <property type="entry name" value="Homing endonucleases"/>
    <property type="match status" value="1"/>
</dbReference>
<dbReference type="InterPro" id="IPR027434">
    <property type="entry name" value="Homing_endonucl"/>
</dbReference>
<accession>A0A0F9MTF8</accession>
<proteinExistence type="predicted"/>
<feature type="non-terminal residue" evidence="1">
    <location>
        <position position="170"/>
    </location>
</feature>
<protein>
    <recommendedName>
        <fullName evidence="2">RNA polymerase sigma-70 region 4 domain-containing protein</fullName>
    </recommendedName>
</protein>
<dbReference type="AlphaFoldDB" id="A0A0F9MTF8"/>
<dbReference type="EMBL" id="LAZR01004388">
    <property type="protein sequence ID" value="KKN09049.1"/>
    <property type="molecule type" value="Genomic_DNA"/>
</dbReference>
<comment type="caution">
    <text evidence="1">The sequence shown here is derived from an EMBL/GenBank/DDBJ whole genome shotgun (WGS) entry which is preliminary data.</text>
</comment>
<dbReference type="Gene3D" id="3.10.28.10">
    <property type="entry name" value="Homing endonucleases"/>
    <property type="match status" value="1"/>
</dbReference>
<organism evidence="1">
    <name type="scientific">marine sediment metagenome</name>
    <dbReference type="NCBI Taxonomy" id="412755"/>
    <lineage>
        <taxon>unclassified sequences</taxon>
        <taxon>metagenomes</taxon>
        <taxon>ecological metagenomes</taxon>
    </lineage>
</organism>
<evidence type="ECO:0008006" key="2">
    <source>
        <dbReference type="Google" id="ProtNLM"/>
    </source>
</evidence>
<name>A0A0F9MTF8_9ZZZZ</name>
<evidence type="ECO:0000313" key="1">
    <source>
        <dbReference type="EMBL" id="KKN09049.1"/>
    </source>
</evidence>
<gene>
    <name evidence="1" type="ORF">LCGC14_1050540</name>
</gene>
<reference evidence="1" key="1">
    <citation type="journal article" date="2015" name="Nature">
        <title>Complex archaea that bridge the gap between prokaryotes and eukaryotes.</title>
        <authorList>
            <person name="Spang A."/>
            <person name="Saw J.H."/>
            <person name="Jorgensen S.L."/>
            <person name="Zaremba-Niedzwiedzka K."/>
            <person name="Martijn J."/>
            <person name="Lind A.E."/>
            <person name="van Eijk R."/>
            <person name="Schleper C."/>
            <person name="Guy L."/>
            <person name="Ettema T.J."/>
        </authorList>
    </citation>
    <scope>NUCLEOTIDE SEQUENCE</scope>
</reference>
<sequence>MKNRNVYTIWQSRGKFNGKNIVNNLDYKEIQDLYENKGLTFKEIGLRYGCTASPIRKIAKRHKFKIQRGKSSLRKILVQKAELPLSASETDIHSLIPDLSDVAIEVMLGAILGDSNFRKREYKSKDSYYMHFGHNVTQLGYLQYKHSLLKGHVNDIRKEKINPISIIRGK</sequence>